<dbReference type="SUPFAM" id="SSF50974">
    <property type="entry name" value="Nitrous oxide reductase, N-terminal domain"/>
    <property type="match status" value="1"/>
</dbReference>
<gene>
    <name evidence="2" type="ORF">Y882_11140</name>
</gene>
<reference evidence="2 3" key="1">
    <citation type="journal article" date="2015" name="Antonie Van Leeuwenhoek">
        <title>A phylogenomic and molecular marker based taxonomic framework for the order Xanthomonadales: proposal to transfer the families Algiphilaceae and Solimonadaceae to the order Nevskiales ord. nov. and to create a new family within the order Xanthomonadales, the family Rhodanobacteraceae fam. nov., containing the genus Rhodanobacter and its closest relatives.</title>
        <authorList>
            <person name="Naushad S."/>
            <person name="Adeolu M."/>
            <person name="Wong S."/>
            <person name="Sohail M."/>
            <person name="Schellhorn H.E."/>
            <person name="Gupta R.S."/>
        </authorList>
    </citation>
    <scope>NUCLEOTIDE SEQUENCE [LARGE SCALE GENOMIC DNA]</scope>
    <source>
        <strain evidence="2 3">DSM 16301</strain>
    </source>
</reference>
<dbReference type="Pfam" id="PF17963">
    <property type="entry name" value="Big_9"/>
    <property type="match status" value="1"/>
</dbReference>
<sequence>MALCGLAHANGVLINAANRTDMVYDHARGLIYVANGSQVERYDVVHNYPLSPIVLGGSLMGLDLSPDGQTLAVADGASLGNNNVVHLVNPDTLVDTKAMTASQLVGQNGLFDVLYAHDGTLMVTGMYSGSGWVPFQRLDPSSLTWTNIAMPASSGPGILQNTMLATDAGKRTFALAESNISDGRWDVYFPASNALDARNGYTDGTSAFNYEVGISGDATQFTIVAASGVFVYDASYKRLTTLGASGLTAHPVGVAYHPVDHKLYAPMAGTSNVLVYDTDTFQQIGSYDFLSSFTVPSWNAGFMGGRTRLSDDGSILMVSVAGGVRFLQLYTPLAAAPVTATSGGHRTKVNLPGSIGNNGKIAYAVDSQPAHGQAFVDGSTLTYVPTVGYSGTDTFTYAAYYGRAKVTATVSVTVTADNTPYAPVVSFDTLPVLHPTTAIPGSGHVPGDFTGDGSSDLLWFNPGTSQVAYWPMSASRAPGTGKTAPVSRNGGFTYNVTPGYFVGAVGDFNGDGYADLVFTSANRDLWMWTNIHGGHFSSVQFGTYPANWQLVGAADIDGDGHDDLLWLDPSDCQFAYWLMNGSTRVGYRIVSVPCGYYPVGIGYYSPSGMASLLWSSAANDLWVWDSHSGAFASYDMSATLTQWGGGNVDPRYIWSFGGGWQGQGIGIEWFKPSNNTGFGGLLSRTYSAQTQTSYTLTPSWAGNGWMDKPESGGYQILGGYNSTALYVLDRLHNTIGTSGVLVDQSDFSYSGVAPMPTNPQQWTYPQGWYVIGAPSNGAQPLPWR</sequence>
<comment type="caution">
    <text evidence="2">The sequence shown here is derived from an EMBL/GenBank/DDBJ whole genome shotgun (WGS) entry which is preliminary data.</text>
</comment>
<evidence type="ECO:0000313" key="3">
    <source>
        <dbReference type="Proteomes" id="UP000035481"/>
    </source>
</evidence>
<keyword evidence="1" id="KW-0732">Signal</keyword>
<evidence type="ECO:0000256" key="1">
    <source>
        <dbReference type="ARBA" id="ARBA00022729"/>
    </source>
</evidence>
<dbReference type="InterPro" id="IPR028994">
    <property type="entry name" value="Integrin_alpha_N"/>
</dbReference>
<dbReference type="InterPro" id="IPR013517">
    <property type="entry name" value="FG-GAP"/>
</dbReference>
<dbReference type="Gene3D" id="2.40.128.340">
    <property type="match status" value="1"/>
</dbReference>
<dbReference type="InterPro" id="IPR015943">
    <property type="entry name" value="WD40/YVTN_repeat-like_dom_sf"/>
</dbReference>
<dbReference type="InterPro" id="IPR011045">
    <property type="entry name" value="N2O_reductase_N"/>
</dbReference>
<dbReference type="PATRIC" id="fig|1440762.4.peg.1724"/>
<proteinExistence type="predicted"/>
<dbReference type="Gene3D" id="2.60.40.3440">
    <property type="match status" value="1"/>
</dbReference>
<dbReference type="Gene3D" id="2.130.10.10">
    <property type="entry name" value="YVTN repeat-like/Quinoprotein amine dehydrogenase"/>
    <property type="match status" value="1"/>
</dbReference>
<dbReference type="PANTHER" id="PTHR46580">
    <property type="entry name" value="SENSOR KINASE-RELATED"/>
    <property type="match status" value="1"/>
</dbReference>
<evidence type="ECO:0008006" key="4">
    <source>
        <dbReference type="Google" id="ProtNLM"/>
    </source>
</evidence>
<dbReference type="AlphaFoldDB" id="A0A0G9H1S1"/>
<organism evidence="2 3">
    <name type="scientific">Dyella japonica DSM 16301</name>
    <dbReference type="NCBI Taxonomy" id="1440762"/>
    <lineage>
        <taxon>Bacteria</taxon>
        <taxon>Pseudomonadati</taxon>
        <taxon>Pseudomonadota</taxon>
        <taxon>Gammaproteobacteria</taxon>
        <taxon>Lysobacterales</taxon>
        <taxon>Rhodanobacteraceae</taxon>
        <taxon>Dyella</taxon>
    </lineage>
</organism>
<dbReference type="SUPFAM" id="SSF69318">
    <property type="entry name" value="Integrin alpha N-terminal domain"/>
    <property type="match status" value="1"/>
</dbReference>
<evidence type="ECO:0000313" key="2">
    <source>
        <dbReference type="EMBL" id="KLD63523.1"/>
    </source>
</evidence>
<dbReference type="Pfam" id="PF13517">
    <property type="entry name" value="FG-GAP_3"/>
    <property type="match status" value="1"/>
</dbReference>
<name>A0A0G9H1S1_9GAMM</name>
<dbReference type="PANTHER" id="PTHR46580:SF2">
    <property type="entry name" value="MAM DOMAIN-CONTAINING PROTEIN"/>
    <property type="match status" value="1"/>
</dbReference>
<protein>
    <recommendedName>
        <fullName evidence="4">VCBS repeat-containing protein</fullName>
    </recommendedName>
</protein>
<dbReference type="EMBL" id="JPLA01000027">
    <property type="protein sequence ID" value="KLD63523.1"/>
    <property type="molecule type" value="Genomic_DNA"/>
</dbReference>
<dbReference type="Proteomes" id="UP000035481">
    <property type="component" value="Unassembled WGS sequence"/>
</dbReference>
<accession>A0A0G9H1S1</accession>